<name>A0A315V460_GAMAF</name>
<evidence type="ECO:0000256" key="6">
    <source>
        <dbReference type="ARBA" id="ARBA00022687"/>
    </source>
</evidence>
<comment type="caution">
    <text evidence="13">The sequence shown here is derived from an EMBL/GenBank/DDBJ whole genome shotgun (WGS) entry which is preliminary data.</text>
</comment>
<keyword evidence="8" id="KW-1015">Disulfide bond</keyword>
<keyword evidence="5" id="KW-0272">Extracellular matrix</keyword>
<sequence>MMLPPPNSPASQRTHCAMRIAPTLSVEHVGPLKEKRRSHRNEEQRRTGTMRSRLPGTACLLRTIGLCILLSNTAAYFGLTGREPLVLLPGPFSNEAPSGKAHLKQCEQMSLTRRQKRMCRREPGLAETLRESVRLGQLECRYQFRNERWNCTLDGRGSLLKRAFKETAFLLAVSSAALTHALAKACSSGRMERCTCDDSPGIQHREAWQWGVCGDNLKYSTKFLKKFLGQKRVSKDLRAQVDAHNINVGIRAVKSGLKTTCKCHGVSGSCAVRTCWKQLSPFHDTGRLLKYRYDNAVRVLSVTNAATGETELAGPKRHGQSPRNTDLVYLEDSPSFCRPSRYSPGTGGRSCTKDTSCQSLCCGRGYNTAMRLTSLSCHCQVRWCCHVECQTCVREEEVYTCKNA</sequence>
<dbReference type="Proteomes" id="UP000250572">
    <property type="component" value="Unassembled WGS sequence"/>
</dbReference>
<comment type="subcellular location">
    <subcellularLocation>
        <location evidence="1 11">Secreted</location>
        <location evidence="1 11">Extracellular space</location>
        <location evidence="1 11">Extracellular matrix</location>
    </subcellularLocation>
</comment>
<dbReference type="EMBL" id="NHOQ01002357">
    <property type="protein sequence ID" value="PWA17874.1"/>
    <property type="molecule type" value="Genomic_DNA"/>
</dbReference>
<dbReference type="AlphaFoldDB" id="A0A315V460"/>
<evidence type="ECO:0000256" key="5">
    <source>
        <dbReference type="ARBA" id="ARBA00022530"/>
    </source>
</evidence>
<evidence type="ECO:0000256" key="7">
    <source>
        <dbReference type="ARBA" id="ARBA00022729"/>
    </source>
</evidence>
<dbReference type="Gene3D" id="3.30.2460.20">
    <property type="match status" value="1"/>
</dbReference>
<dbReference type="PANTHER" id="PTHR12027:SF84">
    <property type="entry name" value="PROTEIN WNT-9B"/>
    <property type="match status" value="1"/>
</dbReference>
<dbReference type="InterPro" id="IPR018161">
    <property type="entry name" value="Wnt_CS"/>
</dbReference>
<dbReference type="Pfam" id="PF00110">
    <property type="entry name" value="wnt"/>
    <property type="match status" value="1"/>
</dbReference>
<keyword evidence="10" id="KW-0449">Lipoprotein</keyword>
<evidence type="ECO:0000256" key="12">
    <source>
        <dbReference type="SAM" id="MobiDB-lite"/>
    </source>
</evidence>
<reference evidence="13 14" key="1">
    <citation type="journal article" date="2018" name="G3 (Bethesda)">
        <title>A High-Quality Reference Genome for the Invasive Mosquitofish Gambusia affinis Using a Chicago Library.</title>
        <authorList>
            <person name="Hoffberg S.L."/>
            <person name="Troendle N.J."/>
            <person name="Glenn T.C."/>
            <person name="Mahmud O."/>
            <person name="Louha S."/>
            <person name="Chalopin D."/>
            <person name="Bennetzen J.L."/>
            <person name="Mauricio R."/>
        </authorList>
    </citation>
    <scope>NUCLEOTIDE SEQUENCE [LARGE SCALE GENOMIC DNA]</scope>
    <source>
        <strain evidence="13">NE01/NJP1002.9</strain>
        <tissue evidence="13">Muscle</tissue>
    </source>
</reference>
<keyword evidence="7" id="KW-0732">Signal</keyword>
<dbReference type="GO" id="GO:0005109">
    <property type="term" value="F:frizzled binding"/>
    <property type="evidence" value="ECO:0007669"/>
    <property type="project" value="TreeGrafter"/>
</dbReference>
<keyword evidence="9" id="KW-0325">Glycoprotein</keyword>
<dbReference type="FunFam" id="3.30.2460.20:FF:000002">
    <property type="entry name" value="Protein Wnt"/>
    <property type="match status" value="1"/>
</dbReference>
<proteinExistence type="inferred from homology"/>
<evidence type="ECO:0000256" key="1">
    <source>
        <dbReference type="ARBA" id="ARBA00004498"/>
    </source>
</evidence>
<evidence type="ECO:0000256" key="2">
    <source>
        <dbReference type="ARBA" id="ARBA00005683"/>
    </source>
</evidence>
<evidence type="ECO:0000256" key="4">
    <source>
        <dbReference type="ARBA" id="ARBA00022525"/>
    </source>
</evidence>
<evidence type="ECO:0000313" key="14">
    <source>
        <dbReference type="Proteomes" id="UP000250572"/>
    </source>
</evidence>
<dbReference type="CDD" id="cd19354">
    <property type="entry name" value="Wnt_Wnt9b"/>
    <property type="match status" value="1"/>
</dbReference>
<keyword evidence="4" id="KW-0964">Secreted</keyword>
<dbReference type="GO" id="GO:0005125">
    <property type="term" value="F:cytokine activity"/>
    <property type="evidence" value="ECO:0007669"/>
    <property type="project" value="TreeGrafter"/>
</dbReference>
<evidence type="ECO:0000256" key="10">
    <source>
        <dbReference type="ARBA" id="ARBA00023288"/>
    </source>
</evidence>
<dbReference type="InterPro" id="IPR005817">
    <property type="entry name" value="Wnt"/>
</dbReference>
<dbReference type="SMART" id="SM00097">
    <property type="entry name" value="WNT1"/>
    <property type="match status" value="1"/>
</dbReference>
<protein>
    <recommendedName>
        <fullName evidence="11">Protein Wnt</fullName>
    </recommendedName>
</protein>
<evidence type="ECO:0000256" key="8">
    <source>
        <dbReference type="ARBA" id="ARBA00023157"/>
    </source>
</evidence>
<feature type="region of interest" description="Disordered" evidence="12">
    <location>
        <begin position="29"/>
        <end position="50"/>
    </location>
</feature>
<evidence type="ECO:0000313" key="13">
    <source>
        <dbReference type="EMBL" id="PWA17874.1"/>
    </source>
</evidence>
<dbReference type="GO" id="GO:0045165">
    <property type="term" value="P:cell fate commitment"/>
    <property type="evidence" value="ECO:0007669"/>
    <property type="project" value="TreeGrafter"/>
</dbReference>
<keyword evidence="6 11" id="KW-0879">Wnt signaling pathway</keyword>
<dbReference type="PRINTS" id="PR01349">
    <property type="entry name" value="WNTPROTEIN"/>
</dbReference>
<dbReference type="GO" id="GO:0048513">
    <property type="term" value="P:animal organ development"/>
    <property type="evidence" value="ECO:0007669"/>
    <property type="project" value="UniProtKB-ARBA"/>
</dbReference>
<keyword evidence="14" id="KW-1185">Reference proteome</keyword>
<evidence type="ECO:0000256" key="9">
    <source>
        <dbReference type="ARBA" id="ARBA00023180"/>
    </source>
</evidence>
<gene>
    <name evidence="13" type="ORF">CCH79_00008239</name>
</gene>
<comment type="similarity">
    <text evidence="2 11">Belongs to the Wnt family.</text>
</comment>
<keyword evidence="3 11" id="KW-0217">Developmental protein</keyword>
<evidence type="ECO:0000256" key="3">
    <source>
        <dbReference type="ARBA" id="ARBA00022473"/>
    </source>
</evidence>
<dbReference type="PROSITE" id="PS00246">
    <property type="entry name" value="WNT1"/>
    <property type="match status" value="1"/>
</dbReference>
<dbReference type="GO" id="GO:0005615">
    <property type="term" value="C:extracellular space"/>
    <property type="evidence" value="ECO:0007669"/>
    <property type="project" value="TreeGrafter"/>
</dbReference>
<dbReference type="STRING" id="33528.ENSGAFP00000026856"/>
<dbReference type="GO" id="GO:0060070">
    <property type="term" value="P:canonical Wnt signaling pathway"/>
    <property type="evidence" value="ECO:0007669"/>
    <property type="project" value="TreeGrafter"/>
</dbReference>
<comment type="function">
    <text evidence="11">Ligand for members of the frizzled family of seven transmembrane receptors.</text>
</comment>
<accession>A0A315V460</accession>
<dbReference type="GO" id="GO:0030182">
    <property type="term" value="P:neuron differentiation"/>
    <property type="evidence" value="ECO:0007669"/>
    <property type="project" value="TreeGrafter"/>
</dbReference>
<dbReference type="PANTHER" id="PTHR12027">
    <property type="entry name" value="WNT RELATED"/>
    <property type="match status" value="1"/>
</dbReference>
<evidence type="ECO:0000256" key="11">
    <source>
        <dbReference type="RuleBase" id="RU003500"/>
    </source>
</evidence>
<organism evidence="13 14">
    <name type="scientific">Gambusia affinis</name>
    <name type="common">Western mosquitofish</name>
    <name type="synonym">Heterandria affinis</name>
    <dbReference type="NCBI Taxonomy" id="33528"/>
    <lineage>
        <taxon>Eukaryota</taxon>
        <taxon>Metazoa</taxon>
        <taxon>Chordata</taxon>
        <taxon>Craniata</taxon>
        <taxon>Vertebrata</taxon>
        <taxon>Euteleostomi</taxon>
        <taxon>Actinopterygii</taxon>
        <taxon>Neopterygii</taxon>
        <taxon>Teleostei</taxon>
        <taxon>Neoteleostei</taxon>
        <taxon>Acanthomorphata</taxon>
        <taxon>Ovalentaria</taxon>
        <taxon>Atherinomorphae</taxon>
        <taxon>Cyprinodontiformes</taxon>
        <taxon>Poeciliidae</taxon>
        <taxon>Poeciliinae</taxon>
        <taxon>Gambusia</taxon>
    </lineage>
</organism>
<dbReference type="InterPro" id="IPR043158">
    <property type="entry name" value="Wnt_C"/>
</dbReference>